<comment type="caution">
    <text evidence="1">The sequence shown here is derived from an EMBL/GenBank/DDBJ whole genome shotgun (WGS) entry which is preliminary data.</text>
</comment>
<proteinExistence type="predicted"/>
<protein>
    <submittedName>
        <fullName evidence="1">Uncharacterized protein</fullName>
    </submittedName>
</protein>
<evidence type="ECO:0000313" key="1">
    <source>
        <dbReference type="EMBL" id="GJE96697.1"/>
    </source>
</evidence>
<dbReference type="EMBL" id="BPQB01000062">
    <property type="protein sequence ID" value="GJE96697.1"/>
    <property type="molecule type" value="Genomic_DNA"/>
</dbReference>
<keyword evidence="2" id="KW-1185">Reference proteome</keyword>
<organism evidence="1 2">
    <name type="scientific">Phanerochaete sordida</name>
    <dbReference type="NCBI Taxonomy" id="48140"/>
    <lineage>
        <taxon>Eukaryota</taxon>
        <taxon>Fungi</taxon>
        <taxon>Dikarya</taxon>
        <taxon>Basidiomycota</taxon>
        <taxon>Agaricomycotina</taxon>
        <taxon>Agaricomycetes</taxon>
        <taxon>Polyporales</taxon>
        <taxon>Phanerochaetaceae</taxon>
        <taxon>Phanerochaete</taxon>
    </lineage>
</organism>
<gene>
    <name evidence="1" type="ORF">PsYK624_129010</name>
</gene>
<evidence type="ECO:0000313" key="2">
    <source>
        <dbReference type="Proteomes" id="UP000703269"/>
    </source>
</evidence>
<dbReference type="Proteomes" id="UP000703269">
    <property type="component" value="Unassembled WGS sequence"/>
</dbReference>
<dbReference type="AlphaFoldDB" id="A0A9P3GJK1"/>
<accession>A0A9P3GJK1</accession>
<sequence>MPTVLPIDVLYPIVSKVVIGCIDELFTSDETHAQQEDLKISPPSAQKTVQALFATSLEVRRIALKVVADGLNVELSTADIWHLTSDPWHTIHTTRALAAQTIHPLTPSAAPPTRPVHAFFALLLSAQRDLAYAQCRLAALAPHKPSASASVPSAAAAEPLAYARHAACKAAGARDAAGLAPAVFRARLRERASGLEVRMYAFVHLRAGAHDLSAKLSALVGATDAEPDRAGAPGAADCLIALECALVSLQAASEAVHPADDALIGADTLTAVCDALRTVTSAAALSPNHTRSLDDAPETRARCVALAVRLLVQFEQRLAALRQAEREEVEFRQAQVRI</sequence>
<reference evidence="1 2" key="1">
    <citation type="submission" date="2021-08" db="EMBL/GenBank/DDBJ databases">
        <title>Draft Genome Sequence of Phanerochaete sordida strain YK-624.</title>
        <authorList>
            <person name="Mori T."/>
            <person name="Dohra H."/>
            <person name="Suzuki T."/>
            <person name="Kawagishi H."/>
            <person name="Hirai H."/>
        </authorList>
    </citation>
    <scope>NUCLEOTIDE SEQUENCE [LARGE SCALE GENOMIC DNA]</scope>
    <source>
        <strain evidence="1 2">YK-624</strain>
    </source>
</reference>
<name>A0A9P3GJK1_9APHY</name>